<evidence type="ECO:0000259" key="8">
    <source>
        <dbReference type="Pfam" id="PF13742"/>
    </source>
</evidence>
<dbReference type="GO" id="GO:0008855">
    <property type="term" value="F:exodeoxyribonuclease VII activity"/>
    <property type="evidence" value="ECO:0007669"/>
    <property type="project" value="UniProtKB-UniRule"/>
</dbReference>
<sequence>MVETQIYKVSELTKLIKENLETNFKTIWIEGEVSNLKIPSSGHIYFTLKDEFAQIQAVIFKTQRKLIRFDVKDGLSVIANGRITVYEARGVYQIIIDYIEPKGIGALQLAFEQLKAKLAGDGLFEEKFKKKLPFFPKKIGIVTSPTGAAIRDIIHVINRRFANLHILVYPVKVQGDEAAKEIANGIEELNKFDDIDVLIVGRGGGSIEDLWAFNEEIVARAIFASKIPVISAVGHEIDFTISDFVADVRAPTPSAAAELVISSKEEIQKDLHFLQSRLKETLLSKIKYLKKSVELIISMCKAYAPLKLIQKYYQKIDELTSRIDKKTHNLISGKKESFIIMYGKFLEHKPTHAISRYQEILGLIKNRFQSGMKSLIANYKKEYLKRFEILNFLNPYSQLGRGYCICQKSNDGSLVKYISQVKTGEKLSLTLKDGKISCEVD</sequence>
<dbReference type="PANTHER" id="PTHR30008:SF0">
    <property type="entry name" value="EXODEOXYRIBONUCLEASE 7 LARGE SUBUNIT"/>
    <property type="match status" value="1"/>
</dbReference>
<dbReference type="GO" id="GO:0005737">
    <property type="term" value="C:cytoplasm"/>
    <property type="evidence" value="ECO:0007669"/>
    <property type="project" value="UniProtKB-SubCell"/>
</dbReference>
<keyword evidence="2 5" id="KW-0540">Nuclease</keyword>
<evidence type="ECO:0000313" key="10">
    <source>
        <dbReference type="Proteomes" id="UP000178797"/>
    </source>
</evidence>
<dbReference type="CDD" id="cd04489">
    <property type="entry name" value="ExoVII_LU_OBF"/>
    <property type="match status" value="1"/>
</dbReference>
<dbReference type="AlphaFoldDB" id="A0A1F7S0X6"/>
<keyword evidence="1 5" id="KW-0963">Cytoplasm</keyword>
<dbReference type="InterPro" id="IPR003753">
    <property type="entry name" value="Exonuc_VII_L"/>
</dbReference>
<dbReference type="NCBIfam" id="TIGR00237">
    <property type="entry name" value="xseA"/>
    <property type="match status" value="1"/>
</dbReference>
<keyword evidence="4 5" id="KW-0269">Exonuclease</keyword>
<dbReference type="HAMAP" id="MF_00378">
    <property type="entry name" value="Exonuc_7_L"/>
    <property type="match status" value="1"/>
</dbReference>
<feature type="domain" description="Exonuclease VII large subunit C-terminal" evidence="7">
    <location>
        <begin position="123"/>
        <end position="439"/>
    </location>
</feature>
<evidence type="ECO:0000256" key="1">
    <source>
        <dbReference type="ARBA" id="ARBA00022490"/>
    </source>
</evidence>
<dbReference type="Pfam" id="PF02601">
    <property type="entry name" value="Exonuc_VII_L"/>
    <property type="match status" value="1"/>
</dbReference>
<keyword evidence="3 5" id="KW-0378">Hydrolase</keyword>
<evidence type="ECO:0000313" key="9">
    <source>
        <dbReference type="EMBL" id="OGL46948.1"/>
    </source>
</evidence>
<evidence type="ECO:0000259" key="7">
    <source>
        <dbReference type="Pfam" id="PF02601"/>
    </source>
</evidence>
<dbReference type="InterPro" id="IPR020579">
    <property type="entry name" value="Exonuc_VII_lsu_C"/>
</dbReference>
<comment type="function">
    <text evidence="5">Bidirectionally degrades single-stranded DNA into large acid-insoluble oligonucleotides, which are then degraded further into small acid-soluble oligonucleotides.</text>
</comment>
<evidence type="ECO:0000256" key="3">
    <source>
        <dbReference type="ARBA" id="ARBA00022801"/>
    </source>
</evidence>
<evidence type="ECO:0000256" key="5">
    <source>
        <dbReference type="HAMAP-Rule" id="MF_00378"/>
    </source>
</evidence>
<dbReference type="PANTHER" id="PTHR30008">
    <property type="entry name" value="EXODEOXYRIBONUCLEASE 7 LARGE SUBUNIT"/>
    <property type="match status" value="1"/>
</dbReference>
<dbReference type="EMBL" id="MGDE01000066">
    <property type="protein sequence ID" value="OGL46948.1"/>
    <property type="molecule type" value="Genomic_DNA"/>
</dbReference>
<comment type="caution">
    <text evidence="9">The sequence shown here is derived from an EMBL/GenBank/DDBJ whole genome shotgun (WGS) entry which is preliminary data.</text>
</comment>
<comment type="catalytic activity">
    <reaction evidence="5 6">
        <text>Exonucleolytic cleavage in either 5'- to 3'- or 3'- to 5'-direction to yield nucleoside 5'-phosphates.</text>
        <dbReference type="EC" id="3.1.11.6"/>
    </reaction>
</comment>
<comment type="subunit">
    <text evidence="5">Heterooligomer composed of large and small subunits.</text>
</comment>
<dbReference type="GO" id="GO:0003676">
    <property type="term" value="F:nucleic acid binding"/>
    <property type="evidence" value="ECO:0007669"/>
    <property type="project" value="InterPro"/>
</dbReference>
<dbReference type="EC" id="3.1.11.6" evidence="5"/>
<dbReference type="GO" id="GO:0009318">
    <property type="term" value="C:exodeoxyribonuclease VII complex"/>
    <property type="evidence" value="ECO:0007669"/>
    <property type="project" value="UniProtKB-UniRule"/>
</dbReference>
<proteinExistence type="inferred from homology"/>
<dbReference type="Pfam" id="PF13742">
    <property type="entry name" value="tRNA_anti_2"/>
    <property type="match status" value="1"/>
</dbReference>
<reference evidence="9 10" key="1">
    <citation type="journal article" date="2016" name="Nat. Commun.">
        <title>Thousands of microbial genomes shed light on interconnected biogeochemical processes in an aquifer system.</title>
        <authorList>
            <person name="Anantharaman K."/>
            <person name="Brown C.T."/>
            <person name="Hug L.A."/>
            <person name="Sharon I."/>
            <person name="Castelle C.J."/>
            <person name="Probst A.J."/>
            <person name="Thomas B.C."/>
            <person name="Singh A."/>
            <person name="Wilkins M.J."/>
            <person name="Karaoz U."/>
            <person name="Brodie E.L."/>
            <person name="Williams K.H."/>
            <person name="Hubbard S.S."/>
            <person name="Banfield J.F."/>
        </authorList>
    </citation>
    <scope>NUCLEOTIDE SEQUENCE [LARGE SCALE GENOMIC DNA]</scope>
</reference>
<dbReference type="InterPro" id="IPR025824">
    <property type="entry name" value="OB-fold_nuc-bd_dom"/>
</dbReference>
<accession>A0A1F7S0X6</accession>
<name>A0A1F7S0X6_9BACT</name>
<gene>
    <name evidence="5" type="primary">xseA</name>
    <name evidence="9" type="ORF">A2W05_07045</name>
</gene>
<evidence type="ECO:0000256" key="2">
    <source>
        <dbReference type="ARBA" id="ARBA00022722"/>
    </source>
</evidence>
<dbReference type="GO" id="GO:0006308">
    <property type="term" value="P:DNA catabolic process"/>
    <property type="evidence" value="ECO:0007669"/>
    <property type="project" value="UniProtKB-UniRule"/>
</dbReference>
<dbReference type="Proteomes" id="UP000178797">
    <property type="component" value="Unassembled WGS sequence"/>
</dbReference>
<comment type="subcellular location">
    <subcellularLocation>
        <location evidence="5 6">Cytoplasm</location>
    </subcellularLocation>
</comment>
<evidence type="ECO:0000256" key="4">
    <source>
        <dbReference type="ARBA" id="ARBA00022839"/>
    </source>
</evidence>
<feature type="domain" description="OB-fold nucleic acid binding" evidence="8">
    <location>
        <begin position="7"/>
        <end position="100"/>
    </location>
</feature>
<organism evidence="9 10">
    <name type="scientific">Candidatus Schekmanbacteria bacterium RBG_16_38_10</name>
    <dbReference type="NCBI Taxonomy" id="1817879"/>
    <lineage>
        <taxon>Bacteria</taxon>
        <taxon>Candidatus Schekmaniibacteriota</taxon>
    </lineage>
</organism>
<comment type="similarity">
    <text evidence="5 6">Belongs to the XseA family.</text>
</comment>
<evidence type="ECO:0000256" key="6">
    <source>
        <dbReference type="RuleBase" id="RU004355"/>
    </source>
</evidence>
<protein>
    <recommendedName>
        <fullName evidence="5">Exodeoxyribonuclease 7 large subunit</fullName>
        <ecNumber evidence="5">3.1.11.6</ecNumber>
    </recommendedName>
    <alternativeName>
        <fullName evidence="5">Exodeoxyribonuclease VII large subunit</fullName>
        <shortName evidence="5">Exonuclease VII large subunit</shortName>
    </alternativeName>
</protein>